<evidence type="ECO:0000313" key="4">
    <source>
        <dbReference type="Proteomes" id="UP000238205"/>
    </source>
</evidence>
<name>A0A2T0W139_9LACT</name>
<dbReference type="GO" id="GO:0003700">
    <property type="term" value="F:DNA-binding transcription factor activity"/>
    <property type="evidence" value="ECO:0007669"/>
    <property type="project" value="InterPro"/>
</dbReference>
<feature type="domain" description="HTH arsR-type" evidence="2">
    <location>
        <begin position="1"/>
        <end position="94"/>
    </location>
</feature>
<dbReference type="InterPro" id="IPR011991">
    <property type="entry name" value="ArsR-like_HTH"/>
</dbReference>
<accession>A0A2T0W139</accession>
<organism evidence="3 4">
    <name type="scientific">Alkalibacterium olivapovliticus</name>
    <dbReference type="NCBI Taxonomy" id="99907"/>
    <lineage>
        <taxon>Bacteria</taxon>
        <taxon>Bacillati</taxon>
        <taxon>Bacillota</taxon>
        <taxon>Bacilli</taxon>
        <taxon>Lactobacillales</taxon>
        <taxon>Carnobacteriaceae</taxon>
        <taxon>Alkalibacterium</taxon>
    </lineage>
</organism>
<dbReference type="InterPro" id="IPR001845">
    <property type="entry name" value="HTH_ArsR_DNA-bd_dom"/>
</dbReference>
<dbReference type="PANTHER" id="PTHR38600">
    <property type="entry name" value="TRANSCRIPTIONAL REGULATORY PROTEIN"/>
    <property type="match status" value="1"/>
</dbReference>
<proteinExistence type="predicted"/>
<protein>
    <submittedName>
        <fullName evidence="3">DNA-binding transcriptional ArsR family regulator</fullName>
    </submittedName>
</protein>
<evidence type="ECO:0000259" key="2">
    <source>
        <dbReference type="PROSITE" id="PS50987"/>
    </source>
</evidence>
<dbReference type="EMBL" id="PVTO01000025">
    <property type="protein sequence ID" value="PRY78653.1"/>
    <property type="molecule type" value="Genomic_DNA"/>
</dbReference>
<reference evidence="3 4" key="1">
    <citation type="submission" date="2018-03" db="EMBL/GenBank/DDBJ databases">
        <title>Genomic Encyclopedia of Archaeal and Bacterial Type Strains, Phase II (KMG-II): from individual species to whole genera.</title>
        <authorList>
            <person name="Goeker M."/>
        </authorList>
    </citation>
    <scope>NUCLEOTIDE SEQUENCE [LARGE SCALE GENOMIC DNA]</scope>
    <source>
        <strain evidence="3 4">DSM 13175</strain>
    </source>
</reference>
<evidence type="ECO:0000256" key="1">
    <source>
        <dbReference type="ARBA" id="ARBA00023125"/>
    </source>
</evidence>
<dbReference type="CDD" id="cd00090">
    <property type="entry name" value="HTH_ARSR"/>
    <property type="match status" value="1"/>
</dbReference>
<dbReference type="InterPro" id="IPR036390">
    <property type="entry name" value="WH_DNA-bd_sf"/>
</dbReference>
<keyword evidence="1 3" id="KW-0238">DNA-binding</keyword>
<dbReference type="Proteomes" id="UP000238205">
    <property type="component" value="Unassembled WGS sequence"/>
</dbReference>
<dbReference type="AlphaFoldDB" id="A0A2T0W139"/>
<gene>
    <name evidence="3" type="ORF">CLV38_12524</name>
</gene>
<dbReference type="Gene3D" id="1.10.10.10">
    <property type="entry name" value="Winged helix-like DNA-binding domain superfamily/Winged helix DNA-binding domain"/>
    <property type="match status" value="1"/>
</dbReference>
<sequence length="109" mass="13142">MITKVEKRDVFEAIADPTRRELLHLLSETDETPLYQLTVHFEIGRTAISKHLTILWEADLVKRRKIGRETRYKLNPFPLKEVKEWVTFYEGFWNERMNTLHQLLEDETK</sequence>
<keyword evidence="4" id="KW-1185">Reference proteome</keyword>
<dbReference type="Pfam" id="PF01022">
    <property type="entry name" value="HTH_5"/>
    <property type="match status" value="1"/>
</dbReference>
<evidence type="ECO:0000313" key="3">
    <source>
        <dbReference type="EMBL" id="PRY78653.1"/>
    </source>
</evidence>
<comment type="caution">
    <text evidence="3">The sequence shown here is derived from an EMBL/GenBank/DDBJ whole genome shotgun (WGS) entry which is preliminary data.</text>
</comment>
<dbReference type="OrthoDB" id="9799175at2"/>
<dbReference type="SUPFAM" id="SSF46785">
    <property type="entry name" value="Winged helix' DNA-binding domain"/>
    <property type="match status" value="1"/>
</dbReference>
<dbReference type="PANTHER" id="PTHR38600:SF1">
    <property type="entry name" value="TRANSCRIPTIONAL REGULATORY PROTEIN"/>
    <property type="match status" value="1"/>
</dbReference>
<dbReference type="GO" id="GO:0003677">
    <property type="term" value="F:DNA binding"/>
    <property type="evidence" value="ECO:0007669"/>
    <property type="project" value="UniProtKB-KW"/>
</dbReference>
<dbReference type="PRINTS" id="PR00778">
    <property type="entry name" value="HTHARSR"/>
</dbReference>
<dbReference type="InterPro" id="IPR036388">
    <property type="entry name" value="WH-like_DNA-bd_sf"/>
</dbReference>
<dbReference type="PROSITE" id="PS50987">
    <property type="entry name" value="HTH_ARSR_2"/>
    <property type="match status" value="1"/>
</dbReference>
<dbReference type="SMART" id="SM00418">
    <property type="entry name" value="HTH_ARSR"/>
    <property type="match status" value="1"/>
</dbReference>
<dbReference type="NCBIfam" id="NF033788">
    <property type="entry name" value="HTH_metalloreg"/>
    <property type="match status" value="1"/>
</dbReference>
<dbReference type="RefSeq" id="WP_106195401.1">
    <property type="nucleotide sequence ID" value="NZ_PVTO01000025.1"/>
</dbReference>